<dbReference type="EMBL" id="AWUE01014245">
    <property type="protein sequence ID" value="OMP04539.1"/>
    <property type="molecule type" value="Genomic_DNA"/>
</dbReference>
<accession>A0A1R3KBX5</accession>
<comment type="caution">
    <text evidence="6">The sequence shown here is derived from an EMBL/GenBank/DDBJ whole genome shotgun (WGS) entry which is preliminary data.</text>
</comment>
<keyword evidence="2" id="KW-1015">Disulfide bond</keyword>
<protein>
    <submittedName>
        <fullName evidence="6">Pectinesterase inhibitor</fullName>
    </submittedName>
</protein>
<evidence type="ECO:0000256" key="2">
    <source>
        <dbReference type="ARBA" id="ARBA00023157"/>
    </source>
</evidence>
<gene>
    <name evidence="6" type="ORF">COLO4_09538</name>
</gene>
<name>A0A1R3KBX5_9ROSI</name>
<keyword evidence="1 4" id="KW-0732">Signal</keyword>
<feature type="chain" id="PRO_5013385880" evidence="4">
    <location>
        <begin position="27"/>
        <end position="173"/>
    </location>
</feature>
<evidence type="ECO:0000313" key="7">
    <source>
        <dbReference type="Proteomes" id="UP000187203"/>
    </source>
</evidence>
<dbReference type="InterPro" id="IPR006501">
    <property type="entry name" value="Pectinesterase_inhib_dom"/>
</dbReference>
<evidence type="ECO:0000313" key="6">
    <source>
        <dbReference type="EMBL" id="OMP04539.1"/>
    </source>
</evidence>
<dbReference type="Pfam" id="PF04043">
    <property type="entry name" value="PMEI"/>
    <property type="match status" value="1"/>
</dbReference>
<dbReference type="NCBIfam" id="TIGR01614">
    <property type="entry name" value="PME_inhib"/>
    <property type="match status" value="1"/>
</dbReference>
<comment type="similarity">
    <text evidence="3">Belongs to the PMEI family.</text>
</comment>
<dbReference type="SMART" id="SM00856">
    <property type="entry name" value="PMEI"/>
    <property type="match status" value="1"/>
</dbReference>
<evidence type="ECO:0000259" key="5">
    <source>
        <dbReference type="SMART" id="SM00856"/>
    </source>
</evidence>
<dbReference type="GO" id="GO:0046910">
    <property type="term" value="F:pectinesterase inhibitor activity"/>
    <property type="evidence" value="ECO:0007669"/>
    <property type="project" value="InterPro"/>
</dbReference>
<dbReference type="AlphaFoldDB" id="A0A1R3KBX5"/>
<dbReference type="InterPro" id="IPR052421">
    <property type="entry name" value="PCW_Enzyme_Inhibitor"/>
</dbReference>
<feature type="signal peptide" evidence="4">
    <location>
        <begin position="1"/>
        <end position="26"/>
    </location>
</feature>
<dbReference type="Gene3D" id="1.20.140.40">
    <property type="entry name" value="Invertase/pectin methylesterase inhibitor family protein"/>
    <property type="match status" value="1"/>
</dbReference>
<feature type="domain" description="Pectinesterase inhibitor" evidence="5">
    <location>
        <begin position="29"/>
        <end position="165"/>
    </location>
</feature>
<dbReference type="Proteomes" id="UP000187203">
    <property type="component" value="Unassembled WGS sequence"/>
</dbReference>
<reference evidence="7" key="1">
    <citation type="submission" date="2013-09" db="EMBL/GenBank/DDBJ databases">
        <title>Corchorus olitorius genome sequencing.</title>
        <authorList>
            <person name="Alam M."/>
            <person name="Haque M.S."/>
            <person name="Islam M.S."/>
            <person name="Emdad E.M."/>
            <person name="Islam M.M."/>
            <person name="Ahmed B."/>
            <person name="Halim A."/>
            <person name="Hossen Q.M.M."/>
            <person name="Hossain M.Z."/>
            <person name="Ahmed R."/>
            <person name="Khan M.M."/>
            <person name="Islam R."/>
            <person name="Rashid M.M."/>
            <person name="Khan S.A."/>
            <person name="Rahman M.S."/>
            <person name="Alam M."/>
            <person name="Yahiya A.S."/>
            <person name="Khan M.S."/>
            <person name="Azam M.S."/>
            <person name="Haque T."/>
            <person name="Lashkar M.Z.H."/>
            <person name="Akhand A.I."/>
            <person name="Morshed G."/>
            <person name="Roy S."/>
            <person name="Uddin K.S."/>
            <person name="Rabeya T."/>
            <person name="Hossain A.S."/>
            <person name="Chowdhury A."/>
            <person name="Snigdha A.R."/>
            <person name="Mortoza M.S."/>
            <person name="Matin S.A."/>
            <person name="Hoque S.M.E."/>
            <person name="Islam M.K."/>
            <person name="Roy D.K."/>
            <person name="Haider R."/>
            <person name="Moosa M.M."/>
            <person name="Elias S.M."/>
            <person name="Hasan A.M."/>
            <person name="Jahan S."/>
            <person name="Shafiuddin M."/>
            <person name="Mahmood N."/>
            <person name="Shommy N.S."/>
        </authorList>
    </citation>
    <scope>NUCLEOTIDE SEQUENCE [LARGE SCALE GENOMIC DNA]</scope>
    <source>
        <strain evidence="7">cv. O-4</strain>
    </source>
</reference>
<proteinExistence type="inferred from homology"/>
<dbReference type="CDD" id="cd15797">
    <property type="entry name" value="PMEI"/>
    <property type="match status" value="1"/>
</dbReference>
<evidence type="ECO:0000256" key="3">
    <source>
        <dbReference type="ARBA" id="ARBA00038471"/>
    </source>
</evidence>
<evidence type="ECO:0000256" key="4">
    <source>
        <dbReference type="SAM" id="SignalP"/>
    </source>
</evidence>
<dbReference type="InterPro" id="IPR034086">
    <property type="entry name" value="PMEI_plant"/>
</dbReference>
<dbReference type="PANTHER" id="PTHR36710">
    <property type="entry name" value="PECTINESTERASE INHIBITOR-LIKE"/>
    <property type="match status" value="1"/>
</dbReference>
<dbReference type="SUPFAM" id="SSF101148">
    <property type="entry name" value="Plant invertase/pectin methylesterase inhibitor"/>
    <property type="match status" value="1"/>
</dbReference>
<dbReference type="PANTHER" id="PTHR36710:SF18">
    <property type="entry name" value="PECTINESTERASE INHIBITOR 5-RELATED"/>
    <property type="match status" value="1"/>
</dbReference>
<evidence type="ECO:0000256" key="1">
    <source>
        <dbReference type="ARBA" id="ARBA00022729"/>
    </source>
</evidence>
<dbReference type="OrthoDB" id="764172at2759"/>
<organism evidence="6 7">
    <name type="scientific">Corchorus olitorius</name>
    <dbReference type="NCBI Taxonomy" id="93759"/>
    <lineage>
        <taxon>Eukaryota</taxon>
        <taxon>Viridiplantae</taxon>
        <taxon>Streptophyta</taxon>
        <taxon>Embryophyta</taxon>
        <taxon>Tracheophyta</taxon>
        <taxon>Spermatophyta</taxon>
        <taxon>Magnoliopsida</taxon>
        <taxon>eudicotyledons</taxon>
        <taxon>Gunneridae</taxon>
        <taxon>Pentapetalae</taxon>
        <taxon>rosids</taxon>
        <taxon>malvids</taxon>
        <taxon>Malvales</taxon>
        <taxon>Malvaceae</taxon>
        <taxon>Grewioideae</taxon>
        <taxon>Apeibeae</taxon>
        <taxon>Corchorus</taxon>
    </lineage>
</organism>
<sequence length="173" mass="19230">MASQSGNFSPTMVVLILTLIPLHGFAQETGKALIEKTCKQTEFPEECISALESDPASLTANLTGLTKIIIQQSATKLSQSVILVDTLLKNPTSYEEMGLLLYCQSCYNTSFNRIQDGLQAFDQLKYDESYKSVADFNKYVVACNGRGLENLKLVNKALIRISKDIMQIFDLLF</sequence>
<keyword evidence="7" id="KW-1185">Reference proteome</keyword>
<dbReference type="InterPro" id="IPR035513">
    <property type="entry name" value="Invertase/methylesterase_inhib"/>
</dbReference>